<feature type="transmembrane region" description="Helical" evidence="1">
    <location>
        <begin position="37"/>
        <end position="57"/>
    </location>
</feature>
<dbReference type="EMBL" id="AHMO02000011">
    <property type="protein sequence ID" value="EQA43533.1"/>
    <property type="molecule type" value="Genomic_DNA"/>
</dbReference>
<evidence type="ECO:0000259" key="2">
    <source>
        <dbReference type="Pfam" id="PF16927"/>
    </source>
</evidence>
<keyword evidence="1" id="KW-0812">Transmembrane</keyword>
<reference evidence="3" key="1">
    <citation type="submission" date="2013-05" db="EMBL/GenBank/DDBJ databases">
        <authorList>
            <person name="Harkins D.M."/>
            <person name="Durkin A.S."/>
            <person name="Brinkac L.M."/>
            <person name="Haft D.H."/>
            <person name="Selengut J.D."/>
            <person name="Sanka R."/>
            <person name="DePew J."/>
            <person name="Purushe J."/>
            <person name="Hartskeerl R.A."/>
            <person name="Ahmed A."/>
            <person name="van der Linden H."/>
            <person name="Goris M.G.A."/>
            <person name="Vinetz J.M."/>
            <person name="Sutton G.G."/>
            <person name="Nierman W.C."/>
            <person name="Fouts D.E."/>
        </authorList>
    </citation>
    <scope>NUCLEOTIDE SEQUENCE [LARGE SCALE GENOMIC DNA]</scope>
    <source>
        <strain evidence="3">5399</strain>
    </source>
</reference>
<gene>
    <name evidence="3" type="ORF">LEP1GSC050_1360</name>
</gene>
<feature type="transmembrane region" description="Helical" evidence="1">
    <location>
        <begin position="101"/>
        <end position="122"/>
    </location>
</feature>
<feature type="transmembrane region" description="Helical" evidence="1">
    <location>
        <begin position="234"/>
        <end position="252"/>
    </location>
</feature>
<proteinExistence type="predicted"/>
<feature type="transmembrane region" description="Helical" evidence="1">
    <location>
        <begin position="6"/>
        <end position="25"/>
    </location>
</feature>
<dbReference type="NCBIfam" id="NF047679">
    <property type="entry name" value="LIC10906_fam"/>
    <property type="match status" value="1"/>
</dbReference>
<sequence>MPMEAINLTPFLVSCFVFFLAYYVYTANSSTKRIPNSFWLLSTTISLWLFILAFRGLTPIEWRGNVLNWTLVPAILIPSFLFSVVKSILNIETTGFKVLKIFDWFAIAFFLFEAIVGKIVSINDPYFFSYTPTSIYHLLIFYIFSNVGFSIYLMGKGTVKSRGSMRLQLVLMLIGIFVGLLVSLLFVYILPLMGIFRADLSSFGIGIYVILWSIAILQYDAFEMKAQWLSGKKIPFLIRFSLPLVLLLYHLADPVDYDRKLLDTRAQIANSLIEFNYELVARTSLEGDEKSRVIAAQFSRYFK</sequence>
<dbReference type="STRING" id="1049789.LEP1GSC050_1360"/>
<dbReference type="Proteomes" id="UP000015454">
    <property type="component" value="Unassembled WGS sequence"/>
</dbReference>
<evidence type="ECO:0000313" key="4">
    <source>
        <dbReference type="Proteomes" id="UP000015454"/>
    </source>
</evidence>
<protein>
    <submittedName>
        <fullName evidence="3">Membrane protein</fullName>
    </submittedName>
</protein>
<dbReference type="AlphaFoldDB" id="T0GDP9"/>
<name>T0GDP9_9LEPT</name>
<accession>T0GDP9</accession>
<evidence type="ECO:0000313" key="3">
    <source>
        <dbReference type="EMBL" id="EQA43533.1"/>
    </source>
</evidence>
<dbReference type="Pfam" id="PF16927">
    <property type="entry name" value="HisKA_7TM"/>
    <property type="match status" value="1"/>
</dbReference>
<comment type="caution">
    <text evidence="3">The sequence shown here is derived from an EMBL/GenBank/DDBJ whole genome shotgun (WGS) entry which is preliminary data.</text>
</comment>
<feature type="transmembrane region" description="Helical" evidence="1">
    <location>
        <begin position="167"/>
        <end position="190"/>
    </location>
</feature>
<keyword evidence="1" id="KW-1133">Transmembrane helix</keyword>
<keyword evidence="1" id="KW-0472">Membrane</keyword>
<feature type="transmembrane region" description="Helical" evidence="1">
    <location>
        <begin position="134"/>
        <end position="155"/>
    </location>
</feature>
<feature type="domain" description="Histidine kinase N-terminal 7TM region" evidence="2">
    <location>
        <begin position="11"/>
        <end position="223"/>
    </location>
</feature>
<keyword evidence="4" id="KW-1185">Reference proteome</keyword>
<feature type="transmembrane region" description="Helical" evidence="1">
    <location>
        <begin position="202"/>
        <end position="222"/>
    </location>
</feature>
<feature type="transmembrane region" description="Helical" evidence="1">
    <location>
        <begin position="69"/>
        <end position="89"/>
    </location>
</feature>
<evidence type="ECO:0000256" key="1">
    <source>
        <dbReference type="SAM" id="Phobius"/>
    </source>
</evidence>
<dbReference type="InterPro" id="IPR031621">
    <property type="entry name" value="HisKA_7TM"/>
</dbReference>
<organism evidence="3 4">
    <name type="scientific">Leptospira broomii serovar Hurstbridge str. 5399</name>
    <dbReference type="NCBI Taxonomy" id="1049789"/>
    <lineage>
        <taxon>Bacteria</taxon>
        <taxon>Pseudomonadati</taxon>
        <taxon>Spirochaetota</taxon>
        <taxon>Spirochaetia</taxon>
        <taxon>Leptospirales</taxon>
        <taxon>Leptospiraceae</taxon>
        <taxon>Leptospira</taxon>
    </lineage>
</organism>